<dbReference type="EMBL" id="KV453842">
    <property type="protein sequence ID" value="ODV91080.1"/>
    <property type="molecule type" value="Genomic_DNA"/>
</dbReference>
<protein>
    <submittedName>
        <fullName evidence="1">Uncharacterized protein</fullName>
    </submittedName>
</protein>
<accession>A0A1E4TH57</accession>
<name>A0A1E4TH57_9ASCO</name>
<evidence type="ECO:0000313" key="2">
    <source>
        <dbReference type="Proteomes" id="UP000095023"/>
    </source>
</evidence>
<evidence type="ECO:0000313" key="1">
    <source>
        <dbReference type="EMBL" id="ODV91080.1"/>
    </source>
</evidence>
<dbReference type="Proteomes" id="UP000095023">
    <property type="component" value="Unassembled WGS sequence"/>
</dbReference>
<sequence>MDPVETVEISASALLTVLNMIESSQKGEQQEKAALLIGCDSIAKEAIALNLTELAYDNEQVQEALQLVAEVHGAWKPMGWLINENQLNLLQELQGLVVVVKYSQMCSYLQLQDIPLTAYYNRTEIPAIVAVSPAERSVLNLYLNQPLIPARGVNAKDATMLYRSRMAYIDSLAHKVSELACNQAIDQHSFVAEKEIRAREIDAALMVDSNILNAFKTAYDNGKSADPEKDCFACRAIGFLVCSVAGVTLLRRSTAPSLPRLTVFGMRAGGTGILALGVYRLMIYDRDDETKTPV</sequence>
<gene>
    <name evidence="1" type="ORF">CANCADRAFT_2796</name>
</gene>
<dbReference type="AlphaFoldDB" id="A0A1E4TH57"/>
<reference evidence="2" key="1">
    <citation type="submission" date="2016-02" db="EMBL/GenBank/DDBJ databases">
        <title>Comparative genomics of biotechnologically important yeasts.</title>
        <authorList>
            <consortium name="DOE Joint Genome Institute"/>
            <person name="Riley R."/>
            <person name="Haridas S."/>
            <person name="Wolfe K.H."/>
            <person name="Lopes M.R."/>
            <person name="Hittinger C.T."/>
            <person name="Goker M."/>
            <person name="Salamov A."/>
            <person name="Wisecaver J."/>
            <person name="Long T.M."/>
            <person name="Aerts A.L."/>
            <person name="Barry K."/>
            <person name="Choi C."/>
            <person name="Clum A."/>
            <person name="Coughlan A.Y."/>
            <person name="Deshpande S."/>
            <person name="Douglass A.P."/>
            <person name="Hanson S.J."/>
            <person name="Klenk H.-P."/>
            <person name="Labutti K."/>
            <person name="Lapidus A."/>
            <person name="Lindquist E."/>
            <person name="Lipzen A."/>
            <person name="Meier-Kolthoff J.P."/>
            <person name="Ohm R.A."/>
            <person name="Otillar R.P."/>
            <person name="Pangilinan J."/>
            <person name="Peng Y."/>
            <person name="Rokas A."/>
            <person name="Rosa C.A."/>
            <person name="Scheuner C."/>
            <person name="Sibirny A.A."/>
            <person name="Slot J.C."/>
            <person name="Stielow J.B."/>
            <person name="Sun H."/>
            <person name="Kurtzman C.P."/>
            <person name="Blackwell M."/>
            <person name="Jeffries T.W."/>
            <person name="Grigoriev I.V."/>
        </authorList>
    </citation>
    <scope>NUCLEOTIDE SEQUENCE [LARGE SCALE GENOMIC DNA]</scope>
    <source>
        <strain evidence="2">NRRL Y-17796</strain>
    </source>
</reference>
<organism evidence="1 2">
    <name type="scientific">Tortispora caseinolytica NRRL Y-17796</name>
    <dbReference type="NCBI Taxonomy" id="767744"/>
    <lineage>
        <taxon>Eukaryota</taxon>
        <taxon>Fungi</taxon>
        <taxon>Dikarya</taxon>
        <taxon>Ascomycota</taxon>
        <taxon>Saccharomycotina</taxon>
        <taxon>Trigonopsidomycetes</taxon>
        <taxon>Trigonopsidales</taxon>
        <taxon>Trigonopsidaceae</taxon>
        <taxon>Tortispora</taxon>
    </lineage>
</organism>
<keyword evidence="2" id="KW-1185">Reference proteome</keyword>
<proteinExistence type="predicted"/>